<dbReference type="SUPFAM" id="SSF55347">
    <property type="entry name" value="Glyceraldehyde-3-phosphate dehydrogenase-like, C-terminal domain"/>
    <property type="match status" value="1"/>
</dbReference>
<dbReference type="Proteomes" id="UP000251993">
    <property type="component" value="Chromosome"/>
</dbReference>
<name>A0A344TL92_9BACT</name>
<evidence type="ECO:0000256" key="1">
    <source>
        <dbReference type="ARBA" id="ARBA00010928"/>
    </source>
</evidence>
<dbReference type="Gene3D" id="3.40.50.720">
    <property type="entry name" value="NAD(P)-binding Rossmann-like Domain"/>
    <property type="match status" value="1"/>
</dbReference>
<protein>
    <submittedName>
        <fullName evidence="5">Gfo/Idh/MocA family oxidoreductase</fullName>
    </submittedName>
</protein>
<organism evidence="5 6">
    <name type="scientific">Runella rosea</name>
    <dbReference type="NCBI Taxonomy" id="2259595"/>
    <lineage>
        <taxon>Bacteria</taxon>
        <taxon>Pseudomonadati</taxon>
        <taxon>Bacteroidota</taxon>
        <taxon>Cytophagia</taxon>
        <taxon>Cytophagales</taxon>
        <taxon>Spirosomataceae</taxon>
        <taxon>Runella</taxon>
    </lineage>
</organism>
<dbReference type="PANTHER" id="PTHR43708:SF5">
    <property type="entry name" value="CONSERVED EXPRESSED OXIDOREDUCTASE (EUROFUNG)-RELATED"/>
    <property type="match status" value="1"/>
</dbReference>
<proteinExistence type="inferred from homology"/>
<dbReference type="RefSeq" id="WP_114068185.1">
    <property type="nucleotide sequence ID" value="NZ_CP030850.1"/>
</dbReference>
<keyword evidence="6" id="KW-1185">Reference proteome</keyword>
<dbReference type="GO" id="GO:0016491">
    <property type="term" value="F:oxidoreductase activity"/>
    <property type="evidence" value="ECO:0007669"/>
    <property type="project" value="UniProtKB-KW"/>
</dbReference>
<evidence type="ECO:0000313" key="6">
    <source>
        <dbReference type="Proteomes" id="UP000251993"/>
    </source>
</evidence>
<dbReference type="InterPro" id="IPR036291">
    <property type="entry name" value="NAD(P)-bd_dom_sf"/>
</dbReference>
<evidence type="ECO:0000259" key="4">
    <source>
        <dbReference type="Pfam" id="PF22725"/>
    </source>
</evidence>
<dbReference type="Pfam" id="PF01408">
    <property type="entry name" value="GFO_IDH_MocA"/>
    <property type="match status" value="1"/>
</dbReference>
<evidence type="ECO:0000313" key="5">
    <source>
        <dbReference type="EMBL" id="AXE19413.1"/>
    </source>
</evidence>
<dbReference type="KEGG" id="run:DR864_17520"/>
<dbReference type="Pfam" id="PF22725">
    <property type="entry name" value="GFO_IDH_MocA_C3"/>
    <property type="match status" value="1"/>
</dbReference>
<sequence length="365" mass="40721">MNPSLRFLSLILFLWASAVAAKPLRLGIAGFTHDHVHQILRRPAQGDVEIVGVAEPNKELAMRYLKRYKLPESLWYASLEAMIAATKPEAVCAFNSIYEHKQVVDICAPKGIHVMVEKPLAVNTAHAKAMIALAKKHNIQLLTNFETTWYASHQQAYGLIHTQNTLGDIRKVVVHDGHRGPKEIGCSQEFLSWLTDPVQNGGGAIIDFGCYGANLMTWLMKGERPLTVTAVTQQIKPDVYPKVDDEATIILTYPKAQAIIQASWNWPFDRKDMEIYGQKGYVVCDKTQQMRVRLGDGVKRDASEEKRDIPTLSAPYDDPFSYFAAVVKGDIKPQKDLSSLEINQIVVEILEAAVQSSKTGKPVKL</sequence>
<evidence type="ECO:0000256" key="2">
    <source>
        <dbReference type="ARBA" id="ARBA00023002"/>
    </source>
</evidence>
<feature type="domain" description="GFO/IDH/MocA-like oxidoreductase" evidence="4">
    <location>
        <begin position="163"/>
        <end position="282"/>
    </location>
</feature>
<dbReference type="EMBL" id="CP030850">
    <property type="protein sequence ID" value="AXE19413.1"/>
    <property type="molecule type" value="Genomic_DNA"/>
</dbReference>
<dbReference type="SUPFAM" id="SSF51735">
    <property type="entry name" value="NAD(P)-binding Rossmann-fold domains"/>
    <property type="match status" value="1"/>
</dbReference>
<dbReference type="InterPro" id="IPR051317">
    <property type="entry name" value="Gfo/Idh/MocA_oxidoreduct"/>
</dbReference>
<dbReference type="OrthoDB" id="9815825at2"/>
<dbReference type="GO" id="GO:0000166">
    <property type="term" value="F:nucleotide binding"/>
    <property type="evidence" value="ECO:0007669"/>
    <property type="project" value="InterPro"/>
</dbReference>
<keyword evidence="2" id="KW-0560">Oxidoreductase</keyword>
<dbReference type="InterPro" id="IPR055170">
    <property type="entry name" value="GFO_IDH_MocA-like_dom"/>
</dbReference>
<comment type="similarity">
    <text evidence="1">Belongs to the Gfo/Idh/MocA family.</text>
</comment>
<accession>A0A344TL92</accession>
<dbReference type="PANTHER" id="PTHR43708">
    <property type="entry name" value="CONSERVED EXPRESSED OXIDOREDUCTASE (EUROFUNG)"/>
    <property type="match status" value="1"/>
</dbReference>
<evidence type="ECO:0000259" key="3">
    <source>
        <dbReference type="Pfam" id="PF01408"/>
    </source>
</evidence>
<reference evidence="5 6" key="1">
    <citation type="submission" date="2018-07" db="EMBL/GenBank/DDBJ databases">
        <title>Genome sequencing of Runella.</title>
        <authorList>
            <person name="Baek M.-G."/>
            <person name="Yi H."/>
        </authorList>
    </citation>
    <scope>NUCLEOTIDE SEQUENCE [LARGE SCALE GENOMIC DNA]</scope>
    <source>
        <strain evidence="5 6">HYN0085</strain>
    </source>
</reference>
<dbReference type="AlphaFoldDB" id="A0A344TL92"/>
<gene>
    <name evidence="5" type="ORF">DR864_17520</name>
</gene>
<feature type="domain" description="Gfo/Idh/MocA-like oxidoreductase N-terminal" evidence="3">
    <location>
        <begin position="27"/>
        <end position="144"/>
    </location>
</feature>
<dbReference type="Gene3D" id="3.30.360.10">
    <property type="entry name" value="Dihydrodipicolinate Reductase, domain 2"/>
    <property type="match status" value="1"/>
</dbReference>
<dbReference type="InterPro" id="IPR000683">
    <property type="entry name" value="Gfo/Idh/MocA-like_OxRdtase_N"/>
</dbReference>